<keyword evidence="15" id="KW-1185">Reference proteome</keyword>
<evidence type="ECO:0000313" key="14">
    <source>
        <dbReference type="EMBL" id="MEJ8857055.1"/>
    </source>
</evidence>
<feature type="transmembrane region" description="Helical" evidence="12">
    <location>
        <begin position="225"/>
        <end position="244"/>
    </location>
</feature>
<evidence type="ECO:0000256" key="8">
    <source>
        <dbReference type="ARBA" id="ARBA00022989"/>
    </source>
</evidence>
<keyword evidence="6" id="KW-0851">Voltage-gated channel</keyword>
<evidence type="ECO:0000256" key="9">
    <source>
        <dbReference type="ARBA" id="ARBA00023065"/>
    </source>
</evidence>
<dbReference type="PRINTS" id="PR00169">
    <property type="entry name" value="KCHANNEL"/>
</dbReference>
<proteinExistence type="predicted"/>
<dbReference type="SUPFAM" id="SSF81324">
    <property type="entry name" value="Voltage-gated potassium channels"/>
    <property type="match status" value="1"/>
</dbReference>
<evidence type="ECO:0000256" key="3">
    <source>
        <dbReference type="ARBA" id="ARBA00022538"/>
    </source>
</evidence>
<keyword evidence="11" id="KW-0407">Ion channel</keyword>
<protein>
    <submittedName>
        <fullName evidence="14">Ion transporter</fullName>
    </submittedName>
</protein>
<evidence type="ECO:0000313" key="15">
    <source>
        <dbReference type="Proteomes" id="UP001367030"/>
    </source>
</evidence>
<keyword evidence="3" id="KW-0633">Potassium transport</keyword>
<dbReference type="RefSeq" id="WP_340337131.1">
    <property type="nucleotide sequence ID" value="NZ_JBBKZS010000009.1"/>
</dbReference>
<keyword evidence="2" id="KW-0813">Transport</keyword>
<evidence type="ECO:0000259" key="13">
    <source>
        <dbReference type="Pfam" id="PF00520"/>
    </source>
</evidence>
<evidence type="ECO:0000256" key="1">
    <source>
        <dbReference type="ARBA" id="ARBA00004141"/>
    </source>
</evidence>
<keyword evidence="8 12" id="KW-1133">Transmembrane helix</keyword>
<evidence type="ECO:0000256" key="6">
    <source>
        <dbReference type="ARBA" id="ARBA00022882"/>
    </source>
</evidence>
<comment type="caution">
    <text evidence="14">The sequence shown here is derived from an EMBL/GenBank/DDBJ whole genome shotgun (WGS) entry which is preliminary data.</text>
</comment>
<evidence type="ECO:0000256" key="2">
    <source>
        <dbReference type="ARBA" id="ARBA00022448"/>
    </source>
</evidence>
<sequence length="298" mass="32342">MVTPSAARNSDSERFGKPASGLRLKLYTIIFEADTRAGKAFDVGLIIVILASVAAVVLDSVASIHARFAFELKVFELLVTAAFTIEYLVRLACVRRPDRYAFSVFGIIDLLALLPTYLAVLVPGLHALIDVRVLRLLRVFRVFKLTEYVAEYGALGQALKASRRKILVFMSFVLMVVVVMGTLMYVVEGPAHGYTSIPVGVYWAITTMTTVGFGDIAPQTGVGRMIASVMMLLGWGTLAVPTGIVSAEFTVQRQGLRGTTTRTCHECLSEGHSANARFCSDCGARLPAYQHDAADARA</sequence>
<name>A0ABU8XB22_9BURK</name>
<feature type="transmembrane region" description="Helical" evidence="12">
    <location>
        <begin position="43"/>
        <end position="62"/>
    </location>
</feature>
<keyword evidence="10 12" id="KW-0472">Membrane</keyword>
<dbReference type="Pfam" id="PF00520">
    <property type="entry name" value="Ion_trans"/>
    <property type="match status" value="1"/>
</dbReference>
<dbReference type="InterPro" id="IPR028325">
    <property type="entry name" value="VG_K_chnl"/>
</dbReference>
<evidence type="ECO:0000256" key="4">
    <source>
        <dbReference type="ARBA" id="ARBA00022692"/>
    </source>
</evidence>
<dbReference type="InterPro" id="IPR027359">
    <property type="entry name" value="Volt_channel_dom_sf"/>
</dbReference>
<dbReference type="InterPro" id="IPR005821">
    <property type="entry name" value="Ion_trans_dom"/>
</dbReference>
<keyword evidence="4 12" id="KW-0812">Transmembrane</keyword>
<comment type="subcellular location">
    <subcellularLocation>
        <location evidence="1">Membrane</location>
        <topology evidence="1">Multi-pass membrane protein</topology>
    </subcellularLocation>
</comment>
<dbReference type="EMBL" id="JBBKZS010000009">
    <property type="protein sequence ID" value="MEJ8857055.1"/>
    <property type="molecule type" value="Genomic_DNA"/>
</dbReference>
<organism evidence="14 15">
    <name type="scientific">Variovorax robiniae</name>
    <dbReference type="NCBI Taxonomy" id="1836199"/>
    <lineage>
        <taxon>Bacteria</taxon>
        <taxon>Pseudomonadati</taxon>
        <taxon>Pseudomonadota</taxon>
        <taxon>Betaproteobacteria</taxon>
        <taxon>Burkholderiales</taxon>
        <taxon>Comamonadaceae</taxon>
        <taxon>Variovorax</taxon>
    </lineage>
</organism>
<evidence type="ECO:0000256" key="11">
    <source>
        <dbReference type="ARBA" id="ARBA00023303"/>
    </source>
</evidence>
<dbReference type="Gene3D" id="1.10.287.70">
    <property type="match status" value="1"/>
</dbReference>
<feature type="transmembrane region" description="Helical" evidence="12">
    <location>
        <begin position="104"/>
        <end position="129"/>
    </location>
</feature>
<evidence type="ECO:0000256" key="12">
    <source>
        <dbReference type="SAM" id="Phobius"/>
    </source>
</evidence>
<gene>
    <name evidence="14" type="ORF">WKW79_20935</name>
</gene>
<feature type="domain" description="Ion transport" evidence="13">
    <location>
        <begin position="39"/>
        <end position="253"/>
    </location>
</feature>
<feature type="transmembrane region" description="Helical" evidence="12">
    <location>
        <begin position="74"/>
        <end position="92"/>
    </location>
</feature>
<reference evidence="14 15" key="1">
    <citation type="submission" date="2024-03" db="EMBL/GenBank/DDBJ databases">
        <title>Novel species of the genus Variovorax.</title>
        <authorList>
            <person name="Liu Q."/>
            <person name="Xin Y.-H."/>
        </authorList>
    </citation>
    <scope>NUCLEOTIDE SEQUENCE [LARGE SCALE GENOMIC DNA]</scope>
    <source>
        <strain evidence="14 15">KACC 18901</strain>
    </source>
</reference>
<evidence type="ECO:0000256" key="7">
    <source>
        <dbReference type="ARBA" id="ARBA00022958"/>
    </source>
</evidence>
<keyword evidence="5" id="KW-0631">Potassium channel</keyword>
<keyword evidence="7" id="KW-0630">Potassium</keyword>
<feature type="transmembrane region" description="Helical" evidence="12">
    <location>
        <begin position="166"/>
        <end position="187"/>
    </location>
</feature>
<feature type="transmembrane region" description="Helical" evidence="12">
    <location>
        <begin position="193"/>
        <end position="213"/>
    </location>
</feature>
<dbReference type="PANTHER" id="PTHR11537:SF254">
    <property type="entry name" value="POTASSIUM VOLTAGE-GATED CHANNEL PROTEIN SHAB"/>
    <property type="match status" value="1"/>
</dbReference>
<dbReference type="PANTHER" id="PTHR11537">
    <property type="entry name" value="VOLTAGE-GATED POTASSIUM CHANNEL"/>
    <property type="match status" value="1"/>
</dbReference>
<accession>A0ABU8XB22</accession>
<keyword evidence="9" id="KW-0406">Ion transport</keyword>
<dbReference type="Gene3D" id="1.20.120.350">
    <property type="entry name" value="Voltage-gated potassium channels. Chain C"/>
    <property type="match status" value="1"/>
</dbReference>
<evidence type="ECO:0000256" key="10">
    <source>
        <dbReference type="ARBA" id="ARBA00023136"/>
    </source>
</evidence>
<dbReference type="Proteomes" id="UP001367030">
    <property type="component" value="Unassembled WGS sequence"/>
</dbReference>
<evidence type="ECO:0000256" key="5">
    <source>
        <dbReference type="ARBA" id="ARBA00022826"/>
    </source>
</evidence>